<dbReference type="RefSeq" id="XP_001010064.1">
    <property type="nucleotide sequence ID" value="XM_001010064.1"/>
</dbReference>
<dbReference type="Proteomes" id="UP000009168">
    <property type="component" value="Unassembled WGS sequence"/>
</dbReference>
<dbReference type="EMBL" id="GG662809">
    <property type="protein sequence ID" value="EAR89819.1"/>
    <property type="molecule type" value="Genomic_DNA"/>
</dbReference>
<protein>
    <submittedName>
        <fullName evidence="1">Uncharacterized protein</fullName>
    </submittedName>
</protein>
<organism evidence="1 2">
    <name type="scientific">Tetrahymena thermophila (strain SB210)</name>
    <dbReference type="NCBI Taxonomy" id="312017"/>
    <lineage>
        <taxon>Eukaryota</taxon>
        <taxon>Sar</taxon>
        <taxon>Alveolata</taxon>
        <taxon>Ciliophora</taxon>
        <taxon>Intramacronucleata</taxon>
        <taxon>Oligohymenophorea</taxon>
        <taxon>Hymenostomatida</taxon>
        <taxon>Tetrahymenina</taxon>
        <taxon>Tetrahymenidae</taxon>
        <taxon>Tetrahymena</taxon>
    </lineage>
</organism>
<gene>
    <name evidence="1" type="ORF">TTHERM_00633260</name>
</gene>
<evidence type="ECO:0000313" key="2">
    <source>
        <dbReference type="Proteomes" id="UP000009168"/>
    </source>
</evidence>
<dbReference type="GeneID" id="7826217"/>
<reference evidence="2" key="1">
    <citation type="journal article" date="2006" name="PLoS Biol.">
        <title>Macronuclear genome sequence of the ciliate Tetrahymena thermophila, a model eukaryote.</title>
        <authorList>
            <person name="Eisen J.A."/>
            <person name="Coyne R.S."/>
            <person name="Wu M."/>
            <person name="Wu D."/>
            <person name="Thiagarajan M."/>
            <person name="Wortman J.R."/>
            <person name="Badger J.H."/>
            <person name="Ren Q."/>
            <person name="Amedeo P."/>
            <person name="Jones K.M."/>
            <person name="Tallon L.J."/>
            <person name="Delcher A.L."/>
            <person name="Salzberg S.L."/>
            <person name="Silva J.C."/>
            <person name="Haas B.J."/>
            <person name="Majoros W.H."/>
            <person name="Farzad M."/>
            <person name="Carlton J.M."/>
            <person name="Smith R.K. Jr."/>
            <person name="Garg J."/>
            <person name="Pearlman R.E."/>
            <person name="Karrer K.M."/>
            <person name="Sun L."/>
            <person name="Manning G."/>
            <person name="Elde N.C."/>
            <person name="Turkewitz A.P."/>
            <person name="Asai D.J."/>
            <person name="Wilkes D.E."/>
            <person name="Wang Y."/>
            <person name="Cai H."/>
            <person name="Collins K."/>
            <person name="Stewart B.A."/>
            <person name="Lee S.R."/>
            <person name="Wilamowska K."/>
            <person name="Weinberg Z."/>
            <person name="Ruzzo W.L."/>
            <person name="Wloga D."/>
            <person name="Gaertig J."/>
            <person name="Frankel J."/>
            <person name="Tsao C.-C."/>
            <person name="Gorovsky M.A."/>
            <person name="Keeling P.J."/>
            <person name="Waller R.F."/>
            <person name="Patron N.J."/>
            <person name="Cherry J.M."/>
            <person name="Stover N.A."/>
            <person name="Krieger C.J."/>
            <person name="del Toro C."/>
            <person name="Ryder H.F."/>
            <person name="Williamson S.C."/>
            <person name="Barbeau R.A."/>
            <person name="Hamilton E.P."/>
            <person name="Orias E."/>
        </authorList>
    </citation>
    <scope>NUCLEOTIDE SEQUENCE [LARGE SCALE GENOMIC DNA]</scope>
    <source>
        <strain evidence="2">SB210</strain>
    </source>
</reference>
<name>Q22X27_TETTS</name>
<dbReference type="AlphaFoldDB" id="Q22X27"/>
<evidence type="ECO:0000313" key="1">
    <source>
        <dbReference type="EMBL" id="EAR89819.1"/>
    </source>
</evidence>
<dbReference type="InParanoid" id="Q22X27"/>
<dbReference type="HOGENOM" id="CLU_1535576_0_0_1"/>
<keyword evidence="2" id="KW-1185">Reference proteome</keyword>
<accession>Q22X27</accession>
<dbReference type="KEGG" id="tet:TTHERM_00633260"/>
<sequence length="175" mass="21277">MKTDNSQSQNNLYLEQFPSFYIFSINQLKIKLIIYDLDEDIQNLKRENLESKFQQQQSSLKKQQRPKESRQQYSFQVGQVTYEHFCKLNSQSTNYAELTMDYEQTVFRGKPLYKKFVRIIKGYLRIKLNIRTKRKYKIERNRRNGVEYVITMYLISEKNMNQDSFENSCQRNLLF</sequence>
<proteinExistence type="predicted"/>